<dbReference type="InterPro" id="IPR003593">
    <property type="entry name" value="AAA+_ATPase"/>
</dbReference>
<reference evidence="7" key="1">
    <citation type="submission" date="2016-10" db="EMBL/GenBank/DDBJ databases">
        <authorList>
            <person name="Varghese N."/>
            <person name="Submissions S."/>
        </authorList>
    </citation>
    <scope>NUCLEOTIDE SEQUENCE [LARGE SCALE GENOMIC DNA]</scope>
    <source>
        <strain evidence="7">930I</strain>
    </source>
</reference>
<comment type="similarity">
    <text evidence="1">Belongs to the ABC transporter superfamily.</text>
</comment>
<evidence type="ECO:0000256" key="3">
    <source>
        <dbReference type="ARBA" id="ARBA00022741"/>
    </source>
</evidence>
<dbReference type="SUPFAM" id="SSF52540">
    <property type="entry name" value="P-loop containing nucleoside triphosphate hydrolases"/>
    <property type="match status" value="1"/>
</dbReference>
<organism evidence="6 7">
    <name type="scientific">Roseospirillum parvum</name>
    <dbReference type="NCBI Taxonomy" id="83401"/>
    <lineage>
        <taxon>Bacteria</taxon>
        <taxon>Pseudomonadati</taxon>
        <taxon>Pseudomonadota</taxon>
        <taxon>Alphaproteobacteria</taxon>
        <taxon>Rhodospirillales</taxon>
        <taxon>Rhodospirillaceae</taxon>
        <taxon>Roseospirillum</taxon>
    </lineage>
</organism>
<protein>
    <submittedName>
        <fullName evidence="6">ABC-2 type transport system ATP-binding protein</fullName>
    </submittedName>
</protein>
<proteinExistence type="inferred from homology"/>
<dbReference type="InterPro" id="IPR003439">
    <property type="entry name" value="ABC_transporter-like_ATP-bd"/>
</dbReference>
<evidence type="ECO:0000256" key="4">
    <source>
        <dbReference type="ARBA" id="ARBA00022840"/>
    </source>
</evidence>
<dbReference type="EMBL" id="FNCV01000005">
    <property type="protein sequence ID" value="SDH29523.1"/>
    <property type="molecule type" value="Genomic_DNA"/>
</dbReference>
<dbReference type="PANTHER" id="PTHR43335">
    <property type="entry name" value="ABC TRANSPORTER, ATP-BINDING PROTEIN"/>
    <property type="match status" value="1"/>
</dbReference>
<evidence type="ECO:0000256" key="2">
    <source>
        <dbReference type="ARBA" id="ARBA00022448"/>
    </source>
</evidence>
<dbReference type="PANTHER" id="PTHR43335:SF4">
    <property type="entry name" value="ABC TRANSPORTER, ATP-BINDING PROTEIN"/>
    <property type="match status" value="1"/>
</dbReference>
<dbReference type="Proteomes" id="UP000217076">
    <property type="component" value="Unassembled WGS sequence"/>
</dbReference>
<keyword evidence="3" id="KW-0547">Nucleotide-binding</keyword>
<keyword evidence="7" id="KW-1185">Reference proteome</keyword>
<dbReference type="Gene3D" id="3.40.50.300">
    <property type="entry name" value="P-loop containing nucleotide triphosphate hydrolases"/>
    <property type="match status" value="1"/>
</dbReference>
<keyword evidence="2" id="KW-0813">Transport</keyword>
<evidence type="ECO:0000259" key="5">
    <source>
        <dbReference type="PROSITE" id="PS50893"/>
    </source>
</evidence>
<gene>
    <name evidence="6" type="ORF">SAMN05421742_105278</name>
</gene>
<feature type="domain" description="ABC transporter" evidence="5">
    <location>
        <begin position="5"/>
        <end position="234"/>
    </location>
</feature>
<dbReference type="CDD" id="cd03230">
    <property type="entry name" value="ABC_DR_subfamily_A"/>
    <property type="match status" value="1"/>
</dbReference>
<name>A0A1G8B923_9PROT</name>
<keyword evidence="4 6" id="KW-0067">ATP-binding</keyword>
<dbReference type="PROSITE" id="PS50893">
    <property type="entry name" value="ABC_TRANSPORTER_2"/>
    <property type="match status" value="1"/>
</dbReference>
<dbReference type="InterPro" id="IPR027417">
    <property type="entry name" value="P-loop_NTPase"/>
</dbReference>
<dbReference type="SMART" id="SM00382">
    <property type="entry name" value="AAA"/>
    <property type="match status" value="1"/>
</dbReference>
<dbReference type="STRING" id="83401.SAMN05421742_105278"/>
<dbReference type="Pfam" id="PF00005">
    <property type="entry name" value="ABC_tran"/>
    <property type="match status" value="1"/>
</dbReference>
<evidence type="ECO:0000256" key="1">
    <source>
        <dbReference type="ARBA" id="ARBA00005417"/>
    </source>
</evidence>
<dbReference type="AlphaFoldDB" id="A0A1G8B923"/>
<accession>A0A1G8B923</accession>
<evidence type="ECO:0000313" key="6">
    <source>
        <dbReference type="EMBL" id="SDH29523.1"/>
    </source>
</evidence>
<dbReference type="GO" id="GO:0016887">
    <property type="term" value="F:ATP hydrolysis activity"/>
    <property type="evidence" value="ECO:0007669"/>
    <property type="project" value="InterPro"/>
</dbReference>
<dbReference type="RefSeq" id="WP_218119527.1">
    <property type="nucleotide sequence ID" value="NZ_FNCV01000005.1"/>
</dbReference>
<dbReference type="GO" id="GO:0005524">
    <property type="term" value="F:ATP binding"/>
    <property type="evidence" value="ECO:0007669"/>
    <property type="project" value="UniProtKB-KW"/>
</dbReference>
<evidence type="ECO:0000313" key="7">
    <source>
        <dbReference type="Proteomes" id="UP000217076"/>
    </source>
</evidence>
<sequence length="317" mass="32957">MSEMIALSGLTRWFGPLCAVDGISLSVNKGEVLGFLGPNGAGKTTTMRMAAGYLEPSAGRAVIAGHDVATQPLAAKAALGYLPEGAPAYGDMTPEGFLKFVAGVRGLKGEAANTAIARAIARTDLAEVLGRPIDTLSKGFRRRVGLAQAILHDPPVLILDEPTDGLDPNQKHEVRRLIADMAAEKAIIVSTHILEEVEAVCSRAVIIARGRLLADGTAEELLARLPHHNAIRLGLASEDSEPARAALADLPGGGAVEVPAEGDGLRVLPGTAPPGDVMAAVMAALGTAGIRPREVYVERGRLDDVFRRITADPADAA</sequence>